<gene>
    <name evidence="1" type="ORF">PXH66_08285</name>
</gene>
<dbReference type="RefSeq" id="WP_330929597.1">
    <property type="nucleotide sequence ID" value="NZ_CP119075.1"/>
</dbReference>
<dbReference type="EMBL" id="CP119075">
    <property type="protein sequence ID" value="WED66846.1"/>
    <property type="molecule type" value="Genomic_DNA"/>
</dbReference>
<evidence type="ECO:0000313" key="1">
    <source>
        <dbReference type="EMBL" id="WED66846.1"/>
    </source>
</evidence>
<organism evidence="1 2">
    <name type="scientific">Synoicihabitans lomoniglobus</name>
    <dbReference type="NCBI Taxonomy" id="2909285"/>
    <lineage>
        <taxon>Bacteria</taxon>
        <taxon>Pseudomonadati</taxon>
        <taxon>Verrucomicrobiota</taxon>
        <taxon>Opitutia</taxon>
        <taxon>Opitutales</taxon>
        <taxon>Opitutaceae</taxon>
        <taxon>Synoicihabitans</taxon>
    </lineage>
</organism>
<name>A0AAF0CRW4_9BACT</name>
<proteinExistence type="predicted"/>
<dbReference type="Proteomes" id="UP001218638">
    <property type="component" value="Chromosome"/>
</dbReference>
<accession>A0AAF0CRW4</accession>
<protein>
    <submittedName>
        <fullName evidence="1">Uncharacterized protein</fullName>
    </submittedName>
</protein>
<evidence type="ECO:0000313" key="2">
    <source>
        <dbReference type="Proteomes" id="UP001218638"/>
    </source>
</evidence>
<sequence>MKKISIPHQSAVVRYRFRVRNEAGEIVRRASAWRRNLILDQGLDGIAVRTWAHSFSNAAIGTGTTPTKRDSGAVTFSRAATTVTASAGFFEAQDVGRLLKWDSGEESYITAFTSATEVTVADSGVVAAAEGTVWYVNQIGLTSEVKRTSNYSSAGGANGTVWSAGTGEVIMTRTYLFSPEAAPIAYREIIWSHTSSVGNNAFGRDLFGGAGVSLIAGQQLEVEMELRIAMSPVEPTPWVTSIAGWSVDGDATIETLGLLEVASNGGLDGSSFQLSEASNANSVVISTATTALRVSSLNDQSLTGIIQEKAMGLEAYVPGSFFRDRSVTLGVSEANSAAIRSIGISNGLGRVGWRVLLDVAETKLSTHTLQLTFRVSWGRTLVN</sequence>
<dbReference type="AlphaFoldDB" id="A0AAF0CRW4"/>
<dbReference type="KEGG" id="slom:PXH66_08285"/>
<reference evidence="1" key="1">
    <citation type="submission" date="2023-03" db="EMBL/GenBank/DDBJ databases">
        <title>Lomoglobus Profundus gen. nov., sp. nov., a novel member of the phylum Verrucomicrobia, isolated from deep-marine sediment of South China Sea.</title>
        <authorList>
            <person name="Ahmad T."/>
            <person name="Ishaq S.E."/>
            <person name="Wang F."/>
        </authorList>
    </citation>
    <scope>NUCLEOTIDE SEQUENCE</scope>
    <source>
        <strain evidence="1">LMO-M01</strain>
    </source>
</reference>
<keyword evidence="2" id="KW-1185">Reference proteome</keyword>